<evidence type="ECO:0000313" key="1">
    <source>
        <dbReference type="EMBL" id="THC94022.1"/>
    </source>
</evidence>
<dbReference type="STRING" id="1220188.A0A4S3JFN5"/>
<accession>A0A4S3JFN5</accession>
<evidence type="ECO:0000313" key="2">
    <source>
        <dbReference type="Proteomes" id="UP000308092"/>
    </source>
</evidence>
<organism evidence="1 2">
    <name type="scientific">Aspergillus tanneri</name>
    <dbReference type="NCBI Taxonomy" id="1220188"/>
    <lineage>
        <taxon>Eukaryota</taxon>
        <taxon>Fungi</taxon>
        <taxon>Dikarya</taxon>
        <taxon>Ascomycota</taxon>
        <taxon>Pezizomycotina</taxon>
        <taxon>Eurotiomycetes</taxon>
        <taxon>Eurotiomycetidae</taxon>
        <taxon>Eurotiales</taxon>
        <taxon>Aspergillaceae</taxon>
        <taxon>Aspergillus</taxon>
        <taxon>Aspergillus subgen. Circumdati</taxon>
    </lineage>
</organism>
<dbReference type="Proteomes" id="UP000308092">
    <property type="component" value="Unassembled WGS sequence"/>
</dbReference>
<dbReference type="AlphaFoldDB" id="A0A4S3JFN5"/>
<keyword evidence="2" id="KW-1185">Reference proteome</keyword>
<dbReference type="VEuPathDB" id="FungiDB:EYZ11_006494"/>
<dbReference type="EMBL" id="SOSA01000230">
    <property type="protein sequence ID" value="THC94022.1"/>
    <property type="molecule type" value="Genomic_DNA"/>
</dbReference>
<reference evidence="1 2" key="1">
    <citation type="submission" date="2019-03" db="EMBL/GenBank/DDBJ databases">
        <title>The genome sequence of a newly discovered highly antifungal drug resistant Aspergillus species, Aspergillus tanneri NIH 1004.</title>
        <authorList>
            <person name="Mounaud S."/>
            <person name="Singh I."/>
            <person name="Joardar V."/>
            <person name="Pakala S."/>
            <person name="Pakala S."/>
            <person name="Venepally P."/>
            <person name="Hoover J."/>
            <person name="Nierman W."/>
            <person name="Chung J."/>
            <person name="Losada L."/>
        </authorList>
    </citation>
    <scope>NUCLEOTIDE SEQUENCE [LARGE SCALE GENOMIC DNA]</scope>
    <source>
        <strain evidence="1 2">NIH1004</strain>
    </source>
</reference>
<gene>
    <name evidence="1" type="ORF">EYZ11_006494</name>
</gene>
<comment type="caution">
    <text evidence="1">The sequence shown here is derived from an EMBL/GenBank/DDBJ whole genome shotgun (WGS) entry which is preliminary data.</text>
</comment>
<name>A0A4S3JFN5_9EURO</name>
<protein>
    <submittedName>
        <fullName evidence="1">Uncharacterized protein</fullName>
    </submittedName>
</protein>
<sequence length="225" mass="25330">MLPTAINRALRTQSSYPTSDATKNRYALSQVEEPFFSVMQKMVYRDETKSLDDFMGDVEHYIDIHLLADTVNFDLQSVAQRRNEIVTQNFHRLLDLWDKAETPECERVKKLEITLLPGLSALYVKRHYTVREVLYEVRRVKEKAVWRPSSTIPELAGADSQFGPVAKRPPGWSASGTTPSQPCEAHPGGTYTVVEARQLLGLLGLRAPVRGRLLLPYAHPPGQGA</sequence>
<proteinExistence type="predicted"/>